<name>A0ABW8NFG4_9GAMM</name>
<keyword evidence="8" id="KW-1185">Reference proteome</keyword>
<dbReference type="InterPro" id="IPR000780">
    <property type="entry name" value="CheR_MeTrfase"/>
</dbReference>
<dbReference type="PRINTS" id="PR00996">
    <property type="entry name" value="CHERMTFRASE"/>
</dbReference>
<evidence type="ECO:0000259" key="6">
    <source>
        <dbReference type="PROSITE" id="PS50123"/>
    </source>
</evidence>
<evidence type="ECO:0000256" key="2">
    <source>
        <dbReference type="ARBA" id="ARBA00012534"/>
    </source>
</evidence>
<dbReference type="GO" id="GO:0032259">
    <property type="term" value="P:methylation"/>
    <property type="evidence" value="ECO:0007669"/>
    <property type="project" value="UniProtKB-KW"/>
</dbReference>
<evidence type="ECO:0000313" key="7">
    <source>
        <dbReference type="EMBL" id="MFK4751679.1"/>
    </source>
</evidence>
<evidence type="ECO:0000313" key="8">
    <source>
        <dbReference type="Proteomes" id="UP001620597"/>
    </source>
</evidence>
<dbReference type="InterPro" id="IPR050903">
    <property type="entry name" value="Bact_Chemotaxis_MeTrfase"/>
</dbReference>
<dbReference type="SUPFAM" id="SSF53335">
    <property type="entry name" value="S-adenosyl-L-methionine-dependent methyltransferases"/>
    <property type="match status" value="1"/>
</dbReference>
<dbReference type="SMART" id="SM00138">
    <property type="entry name" value="MeTrc"/>
    <property type="match status" value="1"/>
</dbReference>
<dbReference type="EC" id="2.1.1.80" evidence="2"/>
<keyword evidence="3 7" id="KW-0489">Methyltransferase</keyword>
<dbReference type="InterPro" id="IPR036804">
    <property type="entry name" value="CheR_N_sf"/>
</dbReference>
<keyword evidence="4" id="KW-0808">Transferase</keyword>
<dbReference type="InterPro" id="IPR029063">
    <property type="entry name" value="SAM-dependent_MTases_sf"/>
</dbReference>
<protein>
    <recommendedName>
        <fullName evidence="2">protein-glutamate O-methyltransferase</fullName>
        <ecNumber evidence="2">2.1.1.80</ecNumber>
    </recommendedName>
</protein>
<accession>A0ABW8NFG4</accession>
<dbReference type="Gene3D" id="3.40.50.150">
    <property type="entry name" value="Vaccinia Virus protein VP39"/>
    <property type="match status" value="1"/>
</dbReference>
<dbReference type="InterPro" id="IPR022641">
    <property type="entry name" value="CheR_N"/>
</dbReference>
<dbReference type="PANTHER" id="PTHR24422:SF19">
    <property type="entry name" value="CHEMOTAXIS PROTEIN METHYLTRANSFERASE"/>
    <property type="match status" value="1"/>
</dbReference>
<dbReference type="EMBL" id="JBBKTX010000004">
    <property type="protein sequence ID" value="MFK4751679.1"/>
    <property type="molecule type" value="Genomic_DNA"/>
</dbReference>
<dbReference type="GO" id="GO:0008168">
    <property type="term" value="F:methyltransferase activity"/>
    <property type="evidence" value="ECO:0007669"/>
    <property type="project" value="UniProtKB-KW"/>
</dbReference>
<comment type="caution">
    <text evidence="7">The sequence shown here is derived from an EMBL/GenBank/DDBJ whole genome shotgun (WGS) entry which is preliminary data.</text>
</comment>
<dbReference type="InterPro" id="IPR022642">
    <property type="entry name" value="CheR_C"/>
</dbReference>
<dbReference type="Gene3D" id="1.10.155.10">
    <property type="entry name" value="Chemotaxis receptor methyltransferase CheR, N-terminal domain"/>
    <property type="match status" value="1"/>
</dbReference>
<dbReference type="SUPFAM" id="SSF47757">
    <property type="entry name" value="Chemotaxis receptor methyltransferase CheR, N-terminal domain"/>
    <property type="match status" value="1"/>
</dbReference>
<proteinExistence type="predicted"/>
<dbReference type="PANTHER" id="PTHR24422">
    <property type="entry name" value="CHEMOTAXIS PROTEIN METHYLTRANSFERASE"/>
    <property type="match status" value="1"/>
</dbReference>
<organism evidence="7 8">
    <name type="scientific">Oceanobacter antarcticus</name>
    <dbReference type="NCBI Taxonomy" id="3133425"/>
    <lineage>
        <taxon>Bacteria</taxon>
        <taxon>Pseudomonadati</taxon>
        <taxon>Pseudomonadota</taxon>
        <taxon>Gammaproteobacteria</taxon>
        <taxon>Oceanospirillales</taxon>
        <taxon>Oceanospirillaceae</taxon>
        <taxon>Oceanobacter</taxon>
    </lineage>
</organism>
<comment type="catalytic activity">
    <reaction evidence="1">
        <text>L-glutamyl-[protein] + S-adenosyl-L-methionine = [protein]-L-glutamate 5-O-methyl ester + S-adenosyl-L-homocysteine</text>
        <dbReference type="Rhea" id="RHEA:24452"/>
        <dbReference type="Rhea" id="RHEA-COMP:10208"/>
        <dbReference type="Rhea" id="RHEA-COMP:10311"/>
        <dbReference type="ChEBI" id="CHEBI:29973"/>
        <dbReference type="ChEBI" id="CHEBI:57856"/>
        <dbReference type="ChEBI" id="CHEBI:59789"/>
        <dbReference type="ChEBI" id="CHEBI:82795"/>
        <dbReference type="EC" id="2.1.1.80"/>
    </reaction>
</comment>
<dbReference type="PROSITE" id="PS50123">
    <property type="entry name" value="CHER"/>
    <property type="match status" value="1"/>
</dbReference>
<dbReference type="Pfam" id="PF03705">
    <property type="entry name" value="CheR_N"/>
    <property type="match status" value="1"/>
</dbReference>
<feature type="domain" description="CheR-type methyltransferase" evidence="6">
    <location>
        <begin position="8"/>
        <end position="286"/>
    </location>
</feature>
<evidence type="ECO:0000256" key="1">
    <source>
        <dbReference type="ARBA" id="ARBA00001541"/>
    </source>
</evidence>
<gene>
    <name evidence="7" type="ORF">WG929_04560</name>
</gene>
<reference evidence="7 8" key="1">
    <citation type="submission" date="2024-03" db="EMBL/GenBank/DDBJ databases">
        <title>High-quality draft genome sequence of Oceanobacter sp. wDCs-4.</title>
        <authorList>
            <person name="Dong C."/>
        </authorList>
    </citation>
    <scope>NUCLEOTIDE SEQUENCE [LARGE SCALE GENOMIC DNA]</scope>
    <source>
        <strain evidence="8">wDCs-4</strain>
    </source>
</reference>
<dbReference type="Proteomes" id="UP001620597">
    <property type="component" value="Unassembled WGS sequence"/>
</dbReference>
<evidence type="ECO:0000256" key="5">
    <source>
        <dbReference type="ARBA" id="ARBA00022691"/>
    </source>
</evidence>
<evidence type="ECO:0000256" key="3">
    <source>
        <dbReference type="ARBA" id="ARBA00022603"/>
    </source>
</evidence>
<sequence length="295" mass="33768">MNHQIRPAVSTMPELNDDQFVRWQALLEERTGMCMPVQRRTFLQTSLGIRMREIACSDYSEYYSKVVSGPSGAIEWNTLVDRLTVQETRFFRDPDAFEFVGNYIQKMANTLTAGQTLEMWSVGCSSGEEAYSLGMVADQYLTPAERQYAVTGTDISTFALRKARAASYQLSALGWIPDSHRDQYCLRTDDGHMQVTDTVRQRCCFTQVNLLNLSAFPLQSQHVIYCQNVLIYFRRWRRREILNVLAERLVPGGILVIGLGEIVDWRNPLVEPVGGGKLTAYVRKQNDSNRESKRR</sequence>
<dbReference type="Pfam" id="PF01739">
    <property type="entry name" value="CheR"/>
    <property type="match status" value="1"/>
</dbReference>
<evidence type="ECO:0000256" key="4">
    <source>
        <dbReference type="ARBA" id="ARBA00022679"/>
    </source>
</evidence>
<dbReference type="RefSeq" id="WP_416205079.1">
    <property type="nucleotide sequence ID" value="NZ_JBBKTX010000004.1"/>
</dbReference>
<keyword evidence="5" id="KW-0949">S-adenosyl-L-methionine</keyword>